<sequence length="222" mass="25134">MRGIFIVFTLCFLASFNTVESNENPEFARKGPGTERERAIEELIRKTFREPVTFGNFSVNPGNGVLRVKQTINNMLVSGLSKAVRTVQADLKAGTIFMTYEVKRLTTHVDYELEGYCLLLPIWGKGKAVVVMDDVRVTAKATVTSQHDKIKITEMKITFDMSDGYFDLSSLFGESQPGFLTPLYVKVFNANSRYIFNEILPSYIPHSEEVLSTVWRLVLEKV</sequence>
<dbReference type="InterPro" id="IPR010562">
    <property type="entry name" value="Haemolymph_juvenile_hormone-bd"/>
</dbReference>
<reference evidence="2 3" key="1">
    <citation type="submission" date="2023-03" db="EMBL/GenBank/DDBJ databases">
        <title>Genome insight into feeding habits of ladybird beetles.</title>
        <authorList>
            <person name="Li H.-S."/>
            <person name="Huang Y.-H."/>
            <person name="Pang H."/>
        </authorList>
    </citation>
    <scope>NUCLEOTIDE SEQUENCE [LARGE SCALE GENOMIC DNA]</scope>
    <source>
        <strain evidence="2">SYSU_2023b</strain>
        <tissue evidence="2">Whole body</tissue>
    </source>
</reference>
<name>A0AAW1V765_9CUCU</name>
<accession>A0AAW1V765</accession>
<dbReference type="AlphaFoldDB" id="A0AAW1V765"/>
<dbReference type="Pfam" id="PF06585">
    <property type="entry name" value="JHBP"/>
    <property type="match status" value="1"/>
</dbReference>
<dbReference type="PANTHER" id="PTHR11008">
    <property type="entry name" value="PROTEIN TAKEOUT-LIKE PROTEIN"/>
    <property type="match status" value="1"/>
</dbReference>
<gene>
    <name evidence="2" type="ORF">WA026_000408</name>
</gene>
<dbReference type="EMBL" id="JARQZJ010000121">
    <property type="protein sequence ID" value="KAK9888137.1"/>
    <property type="molecule type" value="Genomic_DNA"/>
</dbReference>
<proteinExistence type="predicted"/>
<keyword evidence="3" id="KW-1185">Reference proteome</keyword>
<comment type="caution">
    <text evidence="2">The sequence shown here is derived from an EMBL/GenBank/DDBJ whole genome shotgun (WGS) entry which is preliminary data.</text>
</comment>
<feature type="signal peptide" evidence="1">
    <location>
        <begin position="1"/>
        <end position="21"/>
    </location>
</feature>
<feature type="chain" id="PRO_5043452636" evidence="1">
    <location>
        <begin position="22"/>
        <end position="222"/>
    </location>
</feature>
<evidence type="ECO:0000313" key="2">
    <source>
        <dbReference type="EMBL" id="KAK9888137.1"/>
    </source>
</evidence>
<dbReference type="Gene3D" id="3.15.10.30">
    <property type="entry name" value="Haemolymph juvenile hormone binding protein"/>
    <property type="match status" value="1"/>
</dbReference>
<dbReference type="Proteomes" id="UP001431783">
    <property type="component" value="Unassembled WGS sequence"/>
</dbReference>
<dbReference type="SMART" id="SM00700">
    <property type="entry name" value="JHBP"/>
    <property type="match status" value="1"/>
</dbReference>
<evidence type="ECO:0000313" key="3">
    <source>
        <dbReference type="Proteomes" id="UP001431783"/>
    </source>
</evidence>
<dbReference type="InterPro" id="IPR038606">
    <property type="entry name" value="To_sf"/>
</dbReference>
<dbReference type="PANTHER" id="PTHR11008:SF41">
    <property type="entry name" value="RE70318P"/>
    <property type="match status" value="1"/>
</dbReference>
<organism evidence="2 3">
    <name type="scientific">Henosepilachna vigintioctopunctata</name>
    <dbReference type="NCBI Taxonomy" id="420089"/>
    <lineage>
        <taxon>Eukaryota</taxon>
        <taxon>Metazoa</taxon>
        <taxon>Ecdysozoa</taxon>
        <taxon>Arthropoda</taxon>
        <taxon>Hexapoda</taxon>
        <taxon>Insecta</taxon>
        <taxon>Pterygota</taxon>
        <taxon>Neoptera</taxon>
        <taxon>Endopterygota</taxon>
        <taxon>Coleoptera</taxon>
        <taxon>Polyphaga</taxon>
        <taxon>Cucujiformia</taxon>
        <taxon>Coccinelloidea</taxon>
        <taxon>Coccinellidae</taxon>
        <taxon>Epilachninae</taxon>
        <taxon>Epilachnini</taxon>
        <taxon>Henosepilachna</taxon>
    </lineage>
</organism>
<protein>
    <submittedName>
        <fullName evidence="2">Uncharacterized protein</fullName>
    </submittedName>
</protein>
<evidence type="ECO:0000256" key="1">
    <source>
        <dbReference type="SAM" id="SignalP"/>
    </source>
</evidence>
<keyword evidence="1" id="KW-0732">Signal</keyword>